<evidence type="ECO:0000256" key="1">
    <source>
        <dbReference type="ARBA" id="ARBA00022714"/>
    </source>
</evidence>
<dbReference type="RefSeq" id="WP_013075694.1">
    <property type="nucleotide sequence ID" value="NC_014098.1"/>
</dbReference>
<keyword evidence="2" id="KW-0479">Metal-binding</keyword>
<sequence>MRDEAMHSHRGREWTRRQFLTYALGGTGAFIGASILAPLVTFSLDPLRRTTGSRFVEVGSIGEFNQDLPKQIHFKVAQADGWIQGEATMTAWVILKGQEVLAMSPRCTHLGCQVNGTVDAAGNPVPSTDGQWWFHCPCHGGRYTKYGINDPTTPPQRPLDVYEVKVDNGRVLLGPIHQRTV</sequence>
<dbReference type="PANTHER" id="PTHR10134">
    <property type="entry name" value="CYTOCHROME B-C1 COMPLEX SUBUNIT RIESKE, MITOCHONDRIAL"/>
    <property type="match status" value="1"/>
</dbReference>
<feature type="domain" description="Rieske" evidence="7">
    <location>
        <begin position="69"/>
        <end position="173"/>
    </location>
</feature>
<evidence type="ECO:0000256" key="3">
    <source>
        <dbReference type="ARBA" id="ARBA00023004"/>
    </source>
</evidence>
<organism evidence="8 9">
    <name type="scientific">Kyrpidia tusciae (strain DSM 2912 / NBRC 15312 / T2)</name>
    <name type="common">Bacillus tusciae</name>
    <dbReference type="NCBI Taxonomy" id="562970"/>
    <lineage>
        <taxon>Bacteria</taxon>
        <taxon>Bacillati</taxon>
        <taxon>Bacillota</taxon>
        <taxon>Bacilli</taxon>
        <taxon>Bacillales</taxon>
        <taxon>Alicyclobacillaceae</taxon>
        <taxon>Kyrpidia</taxon>
    </lineage>
</organism>
<dbReference type="Gene3D" id="2.102.10.10">
    <property type="entry name" value="Rieske [2Fe-2S] iron-sulphur domain"/>
    <property type="match status" value="1"/>
</dbReference>
<evidence type="ECO:0000313" key="8">
    <source>
        <dbReference type="EMBL" id="ADG06407.1"/>
    </source>
</evidence>
<dbReference type="AlphaFoldDB" id="D5WPZ8"/>
<reference evidence="8 9" key="1">
    <citation type="journal article" date="2011" name="Stand. Genomic Sci.">
        <title>Complete genome sequence of the thermophilic, hydrogen-oxidizing Bacillus tusciae type strain (T2) and reclassification in the new genus, Kyrpidia gen. nov. as Kyrpidia tusciae comb. nov. and emendation of the family Alicyclobacillaceae da Costa and Rainey, 2010.</title>
        <authorList>
            <person name="Klenk H.P."/>
            <person name="Lapidus A."/>
            <person name="Chertkov O."/>
            <person name="Copeland A."/>
            <person name="Del Rio T.G."/>
            <person name="Nolan M."/>
            <person name="Lucas S."/>
            <person name="Chen F."/>
            <person name="Tice H."/>
            <person name="Cheng J.F."/>
            <person name="Han C."/>
            <person name="Bruce D."/>
            <person name="Goodwin L."/>
            <person name="Pitluck S."/>
            <person name="Pati A."/>
            <person name="Ivanova N."/>
            <person name="Mavromatis K."/>
            <person name="Daum C."/>
            <person name="Chen A."/>
            <person name="Palaniappan K."/>
            <person name="Chang Y.J."/>
            <person name="Land M."/>
            <person name="Hauser L."/>
            <person name="Jeffries C.D."/>
            <person name="Detter J.C."/>
            <person name="Rohde M."/>
            <person name="Abt B."/>
            <person name="Pukall R."/>
            <person name="Goker M."/>
            <person name="Bristow J."/>
            <person name="Markowitz V."/>
            <person name="Hugenholtz P."/>
            <person name="Eisen J.A."/>
        </authorList>
    </citation>
    <scope>NUCLEOTIDE SEQUENCE [LARGE SCALE GENOMIC DNA]</scope>
    <source>
        <strain evidence="8 9">DSM 2912</strain>
    </source>
</reference>
<evidence type="ECO:0000256" key="2">
    <source>
        <dbReference type="ARBA" id="ARBA00022723"/>
    </source>
</evidence>
<dbReference type="InterPro" id="IPR014349">
    <property type="entry name" value="Rieske_Fe-S_prot"/>
</dbReference>
<name>D5WPZ8_KYRT2</name>
<keyword evidence="3" id="KW-0408">Iron</keyword>
<dbReference type="PROSITE" id="PS51296">
    <property type="entry name" value="RIESKE"/>
    <property type="match status" value="1"/>
</dbReference>
<dbReference type="GO" id="GO:0016705">
    <property type="term" value="F:oxidoreductase activity, acting on paired donors, with incorporation or reduction of molecular oxygen"/>
    <property type="evidence" value="ECO:0007669"/>
    <property type="project" value="UniProtKB-ARBA"/>
</dbReference>
<dbReference type="KEGG" id="bts:Btus_1705"/>
<proteinExistence type="predicted"/>
<dbReference type="EMBL" id="CP002017">
    <property type="protein sequence ID" value="ADG06407.1"/>
    <property type="molecule type" value="Genomic_DNA"/>
</dbReference>
<keyword evidence="6" id="KW-0472">Membrane</keyword>
<evidence type="ECO:0000259" key="7">
    <source>
        <dbReference type="PROSITE" id="PS51296"/>
    </source>
</evidence>
<dbReference type="CDD" id="cd03467">
    <property type="entry name" value="Rieske"/>
    <property type="match status" value="1"/>
</dbReference>
<keyword evidence="1" id="KW-0001">2Fe-2S</keyword>
<dbReference type="InterPro" id="IPR036922">
    <property type="entry name" value="Rieske_2Fe-2S_sf"/>
</dbReference>
<dbReference type="GO" id="GO:0004497">
    <property type="term" value="F:monooxygenase activity"/>
    <property type="evidence" value="ECO:0007669"/>
    <property type="project" value="UniProtKB-ARBA"/>
</dbReference>
<dbReference type="Pfam" id="PF00355">
    <property type="entry name" value="Rieske"/>
    <property type="match status" value="1"/>
</dbReference>
<keyword evidence="6" id="KW-0812">Transmembrane</keyword>
<protein>
    <submittedName>
        <fullName evidence="8">Rieske (2Fe-2S) iron-sulfur domain protein</fullName>
    </submittedName>
</protein>
<keyword evidence="6" id="KW-1133">Transmembrane helix</keyword>
<dbReference type="GO" id="GO:0051537">
    <property type="term" value="F:2 iron, 2 sulfur cluster binding"/>
    <property type="evidence" value="ECO:0007669"/>
    <property type="project" value="UniProtKB-KW"/>
</dbReference>
<dbReference type="InterPro" id="IPR017941">
    <property type="entry name" value="Rieske_2Fe-2S"/>
</dbReference>
<evidence type="ECO:0000256" key="6">
    <source>
        <dbReference type="SAM" id="Phobius"/>
    </source>
</evidence>
<evidence type="ECO:0000313" key="9">
    <source>
        <dbReference type="Proteomes" id="UP000002368"/>
    </source>
</evidence>
<accession>D5WPZ8</accession>
<keyword evidence="5" id="KW-1015">Disulfide bond</keyword>
<evidence type="ECO:0000256" key="5">
    <source>
        <dbReference type="ARBA" id="ARBA00023157"/>
    </source>
</evidence>
<keyword evidence="9" id="KW-1185">Reference proteome</keyword>
<gene>
    <name evidence="8" type="ordered locus">Btus_1705</name>
</gene>
<dbReference type="HOGENOM" id="CLU_055690_1_1_9"/>
<feature type="transmembrane region" description="Helical" evidence="6">
    <location>
        <begin position="20"/>
        <end position="44"/>
    </location>
</feature>
<dbReference type="Proteomes" id="UP000002368">
    <property type="component" value="Chromosome"/>
</dbReference>
<evidence type="ECO:0000256" key="4">
    <source>
        <dbReference type="ARBA" id="ARBA00023014"/>
    </source>
</evidence>
<keyword evidence="4" id="KW-0411">Iron-sulfur</keyword>
<dbReference type="eggNOG" id="COG0723">
    <property type="taxonomic scope" value="Bacteria"/>
</dbReference>
<dbReference type="GO" id="GO:0046872">
    <property type="term" value="F:metal ion binding"/>
    <property type="evidence" value="ECO:0007669"/>
    <property type="project" value="UniProtKB-KW"/>
</dbReference>
<dbReference type="STRING" id="562970.Btus_1705"/>
<dbReference type="SUPFAM" id="SSF50022">
    <property type="entry name" value="ISP domain"/>
    <property type="match status" value="1"/>
</dbReference>